<dbReference type="SUPFAM" id="SSF48452">
    <property type="entry name" value="TPR-like"/>
    <property type="match status" value="3"/>
</dbReference>
<dbReference type="Pfam" id="PF13424">
    <property type="entry name" value="TPR_12"/>
    <property type="match status" value="1"/>
</dbReference>
<proteinExistence type="predicted"/>
<dbReference type="InterPro" id="IPR011990">
    <property type="entry name" value="TPR-like_helical_dom_sf"/>
</dbReference>
<dbReference type="RefSeq" id="WP_146350260.1">
    <property type="nucleotide sequence ID" value="NZ_VOBR01000004.1"/>
</dbReference>
<dbReference type="PANTHER" id="PTHR47691:SF3">
    <property type="entry name" value="HTH-TYPE TRANSCRIPTIONAL REGULATOR RV0890C-RELATED"/>
    <property type="match status" value="1"/>
</dbReference>
<dbReference type="Pfam" id="PF03704">
    <property type="entry name" value="BTAD"/>
    <property type="match status" value="1"/>
</dbReference>
<evidence type="ECO:0000259" key="1">
    <source>
        <dbReference type="Pfam" id="PF03704"/>
    </source>
</evidence>
<keyword evidence="3" id="KW-1185">Reference proteome</keyword>
<dbReference type="SUPFAM" id="SSF52540">
    <property type="entry name" value="P-loop containing nucleoside triphosphate hydrolases"/>
    <property type="match status" value="1"/>
</dbReference>
<organism evidence="2 3">
    <name type="scientific">Lentzea tibetensis</name>
    <dbReference type="NCBI Taxonomy" id="2591470"/>
    <lineage>
        <taxon>Bacteria</taxon>
        <taxon>Bacillati</taxon>
        <taxon>Actinomycetota</taxon>
        <taxon>Actinomycetes</taxon>
        <taxon>Pseudonocardiales</taxon>
        <taxon>Pseudonocardiaceae</taxon>
        <taxon>Lentzea</taxon>
    </lineage>
</organism>
<feature type="domain" description="Bacterial transcriptional activator" evidence="1">
    <location>
        <begin position="4"/>
        <end position="74"/>
    </location>
</feature>
<accession>A0A563EZ36</accession>
<name>A0A563EZ36_9PSEU</name>
<dbReference type="GO" id="GO:0043531">
    <property type="term" value="F:ADP binding"/>
    <property type="evidence" value="ECO:0007669"/>
    <property type="project" value="InterPro"/>
</dbReference>
<dbReference type="PRINTS" id="PR00364">
    <property type="entry name" value="DISEASERSIST"/>
</dbReference>
<dbReference type="OrthoDB" id="581105at2"/>
<reference evidence="2 3" key="1">
    <citation type="submission" date="2019-07" db="EMBL/GenBank/DDBJ databases">
        <title>Lentzea xizangensis sp. nov., isolated from Qinghai-Tibetan Plateau Soils.</title>
        <authorList>
            <person name="Huang J."/>
        </authorList>
    </citation>
    <scope>NUCLEOTIDE SEQUENCE [LARGE SCALE GENOMIC DNA]</scope>
    <source>
        <strain evidence="2 3">FXJ1.1311</strain>
    </source>
</reference>
<dbReference type="Gene3D" id="1.10.8.430">
    <property type="entry name" value="Helical domain of apoptotic protease-activating factors"/>
    <property type="match status" value="1"/>
</dbReference>
<gene>
    <name evidence="2" type="ORF">FKR81_07895</name>
</gene>
<dbReference type="SMART" id="SM00028">
    <property type="entry name" value="TPR"/>
    <property type="match status" value="5"/>
</dbReference>
<dbReference type="InterPro" id="IPR019734">
    <property type="entry name" value="TPR_rpt"/>
</dbReference>
<dbReference type="Proteomes" id="UP000316639">
    <property type="component" value="Unassembled WGS sequence"/>
</dbReference>
<evidence type="ECO:0000313" key="3">
    <source>
        <dbReference type="Proteomes" id="UP000316639"/>
    </source>
</evidence>
<dbReference type="InterPro" id="IPR042197">
    <property type="entry name" value="Apaf_helical"/>
</dbReference>
<dbReference type="AlphaFoldDB" id="A0A563EZ36"/>
<protein>
    <submittedName>
        <fullName evidence="2">Tetratricopeptide repeat protein</fullName>
    </submittedName>
</protein>
<dbReference type="PANTHER" id="PTHR47691">
    <property type="entry name" value="REGULATOR-RELATED"/>
    <property type="match status" value="1"/>
</dbReference>
<dbReference type="EMBL" id="VOBR01000004">
    <property type="protein sequence ID" value="TWP53007.1"/>
    <property type="molecule type" value="Genomic_DNA"/>
</dbReference>
<dbReference type="Gene3D" id="3.40.50.300">
    <property type="entry name" value="P-loop containing nucleotide triphosphate hydrolases"/>
    <property type="match status" value="1"/>
</dbReference>
<dbReference type="Gene3D" id="1.25.40.10">
    <property type="entry name" value="Tetratricopeptide repeat domain"/>
    <property type="match status" value="2"/>
</dbReference>
<sequence>MSDGHHREAVRELTALIKRFPLDERPVEQLMRTYQRLGQRREALDAFHRLQARLALDSGRAPSARLRRLHDEIQDDEIPVLDQLPADVAHFVGRTELLERLDAPTGATVITGQAGVGKTALAVHWANRFRSAFPGGQLYLNLHGYDNGEPLSAADALKLSLHALGVPPAMVPDAVQARATLFRSLLARRRVLVVLDNAARADQVLPLLVAPHENAVVITSRDPLGSLPDVSHIHLGLLEVHESQLLLKHLLGASRVDAEPEAADELAWACGHLPLALRVVAGELAATPDRLIADAVAELARSTADRTAAALDLAYDRLPAGARTLLRCIGCAPIADVTVEAASALLGAPASRPLATLSDTHFVTLHQPGRYRVHDLVHVFAAARSAAEDSRADQDAALARWLDHQTAAVDAAGTALSPTFKRLPRPRAADAPAFPDGKSASAWLADEHQNLMGAVTWAGGNGFDAACAHLVDALRGCFWLTQDLTDWIRAGETGLAAAERDGDPRLRAAMHRNLGLATYALGRIDESTDHHDRALALFEQLDDRPGITSTLISLCLGDKGANLAAARRLERAIAIAVEDGNVTTQIIALGNLGITQLRLGTPQLIIDTARRCMELCSPAEPRQWASGLQILGWAHLDLGGLERAQDHLHEALEIHSACGNRTDGLHCLTTLGLVLLRAGDTDRAVALFRLALEETEQLGARRRVANALGGLAEAQVFTNPAEALDLAEQALRLYRDLSDIGNLVGTLVVLTDVHLALADPDAAAGCAEEAVVLTEKYEVGRHTGRALHARAAVALARQDHEQARTAVSRALDRHRSTGQRLHEVDDLMLLAEVLRLTGDGRAADEHEAAASRLCAEAAGSHAPGVLRAAWVRTRGRLQPW</sequence>
<dbReference type="InterPro" id="IPR027417">
    <property type="entry name" value="P-loop_NTPase"/>
</dbReference>
<comment type="caution">
    <text evidence="2">The sequence shown here is derived from an EMBL/GenBank/DDBJ whole genome shotgun (WGS) entry which is preliminary data.</text>
</comment>
<dbReference type="InterPro" id="IPR005158">
    <property type="entry name" value="BTAD"/>
</dbReference>
<evidence type="ECO:0000313" key="2">
    <source>
        <dbReference type="EMBL" id="TWP53007.1"/>
    </source>
</evidence>